<protein>
    <recommendedName>
        <fullName evidence="4">Restriction of telomere capping protein 4</fullName>
    </recommendedName>
</protein>
<feature type="region of interest" description="Disordered" evidence="1">
    <location>
        <begin position="165"/>
        <end position="330"/>
    </location>
</feature>
<sequence length="699" mass="78593">MGKRKIAQPDDPSERIRGFGAFPAHQAMRLSAKLQKSTSRVKLIPRPKGQAGRGSESGGYNLQEAMGLKDDDERYLRQNRIVKRYVQEKLSVFKTISKQDRGQVARVISNIQKDFPFFKRFEDGWPIHDMIRVYLSNEQTRARRDVEAELGYDDNSDSVLLNCTANTSTKPKETTNHRPKVTFSGSDEEAQADDEEELPPRKKAVVFPRKKQQNVVFSEPEDSDDDDLAKLIASSGKTKKPSTKIKPHDKEEEEGNKENIPTKSKKRKADTELAGTAEKKVKLNAAASKLGTAKTPKPIPKLKQKSTAPKSLPTPPPSKHKSKDDPNSALTWEDLPQRCPAAECSDKLPSKAVPSILSLFNKLQTNGPDSKGSHLIQLEICVAITREKRREPLSRLGNIRRWPTTFDYDDLSNRIFALKPEMESLITSSYQLDSSPFWDDFLFAINYQLADFCGAQSKIQFPAARNLKCCGYFGPQGQFIIESCLLRMVEELKLEHNDLEAKLLVTLHTAITAGKNSEQFEYDEDSDLAASNYLSLRDFSDYVLLPFVSSSLILQDLPGLETLQDAIFEKRSSTGFGEFFAPEDDTQEEIHTIHRQNLNAIRGLQFMKDAPSPPSTAPPRLRKLVKQETSFKIRLPAIPPPPDEKEVTLDDFPAPTKKKKVTQPKPKSKAQKKQESNPIPKPTITSVYSTRSKGKVDPD</sequence>
<comment type="caution">
    <text evidence="2">The sequence shown here is derived from an EMBL/GenBank/DDBJ whole genome shotgun (WGS) entry which is preliminary data.</text>
</comment>
<name>A0AAD6T9K1_9AGAR</name>
<feature type="region of interest" description="Disordered" evidence="1">
    <location>
        <begin position="633"/>
        <end position="699"/>
    </location>
</feature>
<feature type="compositionally biased region" description="Basic residues" evidence="1">
    <location>
        <begin position="237"/>
        <end position="247"/>
    </location>
</feature>
<evidence type="ECO:0000313" key="2">
    <source>
        <dbReference type="EMBL" id="KAJ7042029.1"/>
    </source>
</evidence>
<feature type="compositionally biased region" description="Basic residues" evidence="1">
    <location>
        <begin position="201"/>
        <end position="212"/>
    </location>
</feature>
<evidence type="ECO:0000313" key="3">
    <source>
        <dbReference type="Proteomes" id="UP001218188"/>
    </source>
</evidence>
<feature type="region of interest" description="Disordered" evidence="1">
    <location>
        <begin position="38"/>
        <end position="62"/>
    </location>
</feature>
<gene>
    <name evidence="2" type="ORF">C8F04DRAFT_1252502</name>
</gene>
<proteinExistence type="predicted"/>
<dbReference type="EMBL" id="JARJCM010000014">
    <property type="protein sequence ID" value="KAJ7042029.1"/>
    <property type="molecule type" value="Genomic_DNA"/>
</dbReference>
<reference evidence="2" key="1">
    <citation type="submission" date="2023-03" db="EMBL/GenBank/DDBJ databases">
        <title>Massive genome expansion in bonnet fungi (Mycena s.s.) driven by repeated elements and novel gene families across ecological guilds.</title>
        <authorList>
            <consortium name="Lawrence Berkeley National Laboratory"/>
            <person name="Harder C.B."/>
            <person name="Miyauchi S."/>
            <person name="Viragh M."/>
            <person name="Kuo A."/>
            <person name="Thoen E."/>
            <person name="Andreopoulos B."/>
            <person name="Lu D."/>
            <person name="Skrede I."/>
            <person name="Drula E."/>
            <person name="Henrissat B."/>
            <person name="Morin E."/>
            <person name="Kohler A."/>
            <person name="Barry K."/>
            <person name="LaButti K."/>
            <person name="Morin E."/>
            <person name="Salamov A."/>
            <person name="Lipzen A."/>
            <person name="Mereny Z."/>
            <person name="Hegedus B."/>
            <person name="Baldrian P."/>
            <person name="Stursova M."/>
            <person name="Weitz H."/>
            <person name="Taylor A."/>
            <person name="Grigoriev I.V."/>
            <person name="Nagy L.G."/>
            <person name="Martin F."/>
            <person name="Kauserud H."/>
        </authorList>
    </citation>
    <scope>NUCLEOTIDE SEQUENCE</scope>
    <source>
        <strain evidence="2">CBHHK200</strain>
    </source>
</reference>
<dbReference type="Proteomes" id="UP001218188">
    <property type="component" value="Unassembled WGS sequence"/>
</dbReference>
<evidence type="ECO:0000256" key="1">
    <source>
        <dbReference type="SAM" id="MobiDB-lite"/>
    </source>
</evidence>
<feature type="compositionally biased region" description="Acidic residues" evidence="1">
    <location>
        <begin position="186"/>
        <end position="197"/>
    </location>
</feature>
<keyword evidence="3" id="KW-1185">Reference proteome</keyword>
<organism evidence="2 3">
    <name type="scientific">Mycena alexandri</name>
    <dbReference type="NCBI Taxonomy" id="1745969"/>
    <lineage>
        <taxon>Eukaryota</taxon>
        <taxon>Fungi</taxon>
        <taxon>Dikarya</taxon>
        <taxon>Basidiomycota</taxon>
        <taxon>Agaricomycotina</taxon>
        <taxon>Agaricomycetes</taxon>
        <taxon>Agaricomycetidae</taxon>
        <taxon>Agaricales</taxon>
        <taxon>Marasmiineae</taxon>
        <taxon>Mycenaceae</taxon>
        <taxon>Mycena</taxon>
    </lineage>
</organism>
<dbReference type="AlphaFoldDB" id="A0AAD6T9K1"/>
<evidence type="ECO:0008006" key="4">
    <source>
        <dbReference type="Google" id="ProtNLM"/>
    </source>
</evidence>
<accession>A0AAD6T9K1</accession>
<feature type="compositionally biased region" description="Basic residues" evidence="1">
    <location>
        <begin position="656"/>
        <end position="671"/>
    </location>
</feature>